<dbReference type="EMBL" id="JAUIZM010000001">
    <property type="protein sequence ID" value="KAK1404672.1"/>
    <property type="molecule type" value="Genomic_DNA"/>
</dbReference>
<comment type="similarity">
    <text evidence="1">Belongs to the peptidase A1 family.</text>
</comment>
<dbReference type="Gene3D" id="2.40.70.10">
    <property type="entry name" value="Acid Proteases"/>
    <property type="match status" value="2"/>
</dbReference>
<dbReference type="PANTHER" id="PTHR47967">
    <property type="entry name" value="OS07G0603500 PROTEIN-RELATED"/>
    <property type="match status" value="1"/>
</dbReference>
<dbReference type="InterPro" id="IPR034161">
    <property type="entry name" value="Pepsin-like_plant"/>
</dbReference>
<gene>
    <name evidence="9" type="ORF">POM88_004277</name>
</gene>
<evidence type="ECO:0000259" key="8">
    <source>
        <dbReference type="PROSITE" id="PS51767"/>
    </source>
</evidence>
<dbReference type="PROSITE" id="PS51767">
    <property type="entry name" value="PEPTIDASE_A1"/>
    <property type="match status" value="1"/>
</dbReference>
<feature type="chain" id="PRO_5042110897" evidence="7">
    <location>
        <begin position="24"/>
        <end position="466"/>
    </location>
</feature>
<evidence type="ECO:0000256" key="4">
    <source>
        <dbReference type="ARBA" id="ARBA00022801"/>
    </source>
</evidence>
<keyword evidence="5" id="KW-0325">Glycoprotein</keyword>
<comment type="caution">
    <text evidence="9">The sequence shown here is derived from an EMBL/GenBank/DDBJ whole genome shotgun (WGS) entry which is preliminary data.</text>
</comment>
<dbReference type="FunFam" id="2.40.70.10:FF:000034">
    <property type="entry name" value="Aspartyl protease family protein"/>
    <property type="match status" value="1"/>
</dbReference>
<dbReference type="AlphaFoldDB" id="A0AAD8ND78"/>
<organism evidence="9 10">
    <name type="scientific">Heracleum sosnowskyi</name>
    <dbReference type="NCBI Taxonomy" id="360622"/>
    <lineage>
        <taxon>Eukaryota</taxon>
        <taxon>Viridiplantae</taxon>
        <taxon>Streptophyta</taxon>
        <taxon>Embryophyta</taxon>
        <taxon>Tracheophyta</taxon>
        <taxon>Spermatophyta</taxon>
        <taxon>Magnoliopsida</taxon>
        <taxon>eudicotyledons</taxon>
        <taxon>Gunneridae</taxon>
        <taxon>Pentapetalae</taxon>
        <taxon>asterids</taxon>
        <taxon>campanulids</taxon>
        <taxon>Apiales</taxon>
        <taxon>Apiaceae</taxon>
        <taxon>Apioideae</taxon>
        <taxon>apioid superclade</taxon>
        <taxon>Tordylieae</taxon>
        <taxon>Tordyliinae</taxon>
        <taxon>Heracleum</taxon>
    </lineage>
</organism>
<dbReference type="FunFam" id="2.40.70.10:FF:000120">
    <property type="entry name" value="Aspartic proteinase nepenthesin-2"/>
    <property type="match status" value="1"/>
</dbReference>
<dbReference type="SUPFAM" id="SSF50630">
    <property type="entry name" value="Acid proteases"/>
    <property type="match status" value="1"/>
</dbReference>
<reference evidence="9" key="1">
    <citation type="submission" date="2023-02" db="EMBL/GenBank/DDBJ databases">
        <title>Genome of toxic invasive species Heracleum sosnowskyi carries increased number of genes despite the absence of recent whole-genome duplications.</title>
        <authorList>
            <person name="Schelkunov M."/>
            <person name="Shtratnikova V."/>
            <person name="Makarenko M."/>
            <person name="Klepikova A."/>
            <person name="Omelchenko D."/>
            <person name="Novikova G."/>
            <person name="Obukhova E."/>
            <person name="Bogdanov V."/>
            <person name="Penin A."/>
            <person name="Logacheva M."/>
        </authorList>
    </citation>
    <scope>NUCLEOTIDE SEQUENCE</scope>
    <source>
        <strain evidence="9">Hsosn_3</strain>
        <tissue evidence="9">Leaf</tissue>
    </source>
</reference>
<evidence type="ECO:0000256" key="7">
    <source>
        <dbReference type="SAM" id="SignalP"/>
    </source>
</evidence>
<dbReference type="GO" id="GO:0006508">
    <property type="term" value="P:proteolysis"/>
    <property type="evidence" value="ECO:0007669"/>
    <property type="project" value="UniProtKB-KW"/>
</dbReference>
<evidence type="ECO:0000256" key="5">
    <source>
        <dbReference type="ARBA" id="ARBA00023180"/>
    </source>
</evidence>
<dbReference type="InterPro" id="IPR001461">
    <property type="entry name" value="Aspartic_peptidase_A1"/>
</dbReference>
<evidence type="ECO:0000256" key="2">
    <source>
        <dbReference type="ARBA" id="ARBA00022670"/>
    </source>
</evidence>
<feature type="signal peptide" evidence="7">
    <location>
        <begin position="1"/>
        <end position="23"/>
    </location>
</feature>
<dbReference type="PRINTS" id="PR00792">
    <property type="entry name" value="PEPSIN"/>
</dbReference>
<dbReference type="InterPro" id="IPR032799">
    <property type="entry name" value="TAXi_C"/>
</dbReference>
<dbReference type="GO" id="GO:0004190">
    <property type="term" value="F:aspartic-type endopeptidase activity"/>
    <property type="evidence" value="ECO:0007669"/>
    <property type="project" value="UniProtKB-KW"/>
</dbReference>
<dbReference type="InterPro" id="IPR032861">
    <property type="entry name" value="TAXi_N"/>
</dbReference>
<dbReference type="InterPro" id="IPR033121">
    <property type="entry name" value="PEPTIDASE_A1"/>
</dbReference>
<dbReference type="InterPro" id="IPR021109">
    <property type="entry name" value="Peptidase_aspartic_dom_sf"/>
</dbReference>
<feature type="active site" evidence="6">
    <location>
        <position position="100"/>
    </location>
</feature>
<name>A0AAD8ND78_9APIA</name>
<keyword evidence="10" id="KW-1185">Reference proteome</keyword>
<protein>
    <submittedName>
        <fullName evidence="9">Aspartic proteinase nepenthesin-2</fullName>
    </submittedName>
</protein>
<dbReference type="PANTHER" id="PTHR47967:SF36">
    <property type="entry name" value="PEPTIDASE A1 DOMAIN-CONTAINING PROTEIN"/>
    <property type="match status" value="1"/>
</dbReference>
<sequence length="466" mass="50970">MASSFSYLFSLVSLLSLFPFSYPSTNTTIKLSLTPLLIPTTPLYKNTSLLNHLTTSSLARAKQLKTPQLTKTPLFPRSYGGYSVSLSFGTPPQVLDFVMDTGSSLVWFPCTHLYLCSQCDFPNIDPGNITTFLPKSSSSSKVLGCKDPKCGLLFGPNVQTRCQGCDGTSVNCPQNCPDYVVEYGSGTTAGLLLSDTLVFSNSSVNDFVVGCSIFSDSQPCGIAGFGRGPASLPAQMGLKKFSYCLVSHRFDDKPETSELVLFRGYAGDRFGGGVRYTPFINPTNTNPAYQDYYYVSLRKITVGGVHVKVPFKFLEPAADGNGGTIVDSGTTFTYLDHEVYELVAQEFEKQMRNYSRAKDVETRAGLRPCYNITGKKPMVVPDLFFHFKGGVKVEFPLADYFSIVGDESNVVCMTMVSSSVNVNDIGGAGGATEGPSIIIGNYQQQNFYVEYDLEKKRIGFRKQICK</sequence>
<proteinExistence type="inferred from homology"/>
<evidence type="ECO:0000313" key="10">
    <source>
        <dbReference type="Proteomes" id="UP001237642"/>
    </source>
</evidence>
<keyword evidence="2" id="KW-0645">Protease</keyword>
<evidence type="ECO:0000256" key="6">
    <source>
        <dbReference type="PIRSR" id="PIRSR601461-1"/>
    </source>
</evidence>
<evidence type="ECO:0000256" key="1">
    <source>
        <dbReference type="ARBA" id="ARBA00007447"/>
    </source>
</evidence>
<keyword evidence="4" id="KW-0378">Hydrolase</keyword>
<keyword evidence="7" id="KW-0732">Signal</keyword>
<feature type="domain" description="Peptidase A1" evidence="8">
    <location>
        <begin position="82"/>
        <end position="461"/>
    </location>
</feature>
<accession>A0AAD8ND78</accession>
<evidence type="ECO:0000313" key="9">
    <source>
        <dbReference type="EMBL" id="KAK1404672.1"/>
    </source>
</evidence>
<keyword evidence="3" id="KW-0064">Aspartyl protease</keyword>
<dbReference type="GO" id="GO:0005576">
    <property type="term" value="C:extracellular region"/>
    <property type="evidence" value="ECO:0007669"/>
    <property type="project" value="TreeGrafter"/>
</dbReference>
<dbReference type="Pfam" id="PF14541">
    <property type="entry name" value="TAXi_C"/>
    <property type="match status" value="1"/>
</dbReference>
<dbReference type="CDD" id="cd05476">
    <property type="entry name" value="pepsin_A_like_plant"/>
    <property type="match status" value="1"/>
</dbReference>
<reference evidence="9" key="2">
    <citation type="submission" date="2023-05" db="EMBL/GenBank/DDBJ databases">
        <authorList>
            <person name="Schelkunov M.I."/>
        </authorList>
    </citation>
    <scope>NUCLEOTIDE SEQUENCE</scope>
    <source>
        <strain evidence="9">Hsosn_3</strain>
        <tissue evidence="9">Leaf</tissue>
    </source>
</reference>
<feature type="active site" evidence="6">
    <location>
        <position position="327"/>
    </location>
</feature>
<dbReference type="InterPro" id="IPR051708">
    <property type="entry name" value="Plant_Aspart_Prot_A1"/>
</dbReference>
<dbReference type="Pfam" id="PF14543">
    <property type="entry name" value="TAXi_N"/>
    <property type="match status" value="1"/>
</dbReference>
<dbReference type="Proteomes" id="UP001237642">
    <property type="component" value="Unassembled WGS sequence"/>
</dbReference>
<evidence type="ECO:0000256" key="3">
    <source>
        <dbReference type="ARBA" id="ARBA00022750"/>
    </source>
</evidence>